<reference evidence="1 2" key="1">
    <citation type="submission" date="2021-07" db="EMBL/GenBank/DDBJ databases">
        <authorList>
            <consortium name="Genoscope - CEA"/>
            <person name="William W."/>
        </authorList>
    </citation>
    <scope>NUCLEOTIDE SEQUENCE [LARGE SCALE GENOMIC DNA]</scope>
</reference>
<name>A0A8D9M421_BRACM</name>
<evidence type="ECO:0000313" key="2">
    <source>
        <dbReference type="Proteomes" id="UP000694005"/>
    </source>
</evidence>
<accession>A0A8D9M421</accession>
<protein>
    <submittedName>
        <fullName evidence="1">Uncharacterized protein</fullName>
    </submittedName>
</protein>
<organism evidence="1 2">
    <name type="scientific">Brassica campestris</name>
    <name type="common">Field mustard</name>
    <dbReference type="NCBI Taxonomy" id="3711"/>
    <lineage>
        <taxon>Eukaryota</taxon>
        <taxon>Viridiplantae</taxon>
        <taxon>Streptophyta</taxon>
        <taxon>Embryophyta</taxon>
        <taxon>Tracheophyta</taxon>
        <taxon>Spermatophyta</taxon>
        <taxon>Magnoliopsida</taxon>
        <taxon>eudicotyledons</taxon>
        <taxon>Gunneridae</taxon>
        <taxon>Pentapetalae</taxon>
        <taxon>rosids</taxon>
        <taxon>malvids</taxon>
        <taxon>Brassicales</taxon>
        <taxon>Brassicaceae</taxon>
        <taxon>Brassiceae</taxon>
        <taxon>Brassica</taxon>
    </lineage>
</organism>
<dbReference type="AlphaFoldDB" id="A0A8D9M421"/>
<feature type="non-terminal residue" evidence="1">
    <location>
        <position position="1"/>
    </location>
</feature>
<dbReference type="Proteomes" id="UP000694005">
    <property type="component" value="Chromosome A08"/>
</dbReference>
<gene>
    <name evidence="1" type="ORF">BRAPAZ1V2_A08P12620.2</name>
</gene>
<evidence type="ECO:0000313" key="1">
    <source>
        <dbReference type="EMBL" id="CAG7897596.1"/>
    </source>
</evidence>
<dbReference type="EMBL" id="LS974624">
    <property type="protein sequence ID" value="CAG7897596.1"/>
    <property type="molecule type" value="Genomic_DNA"/>
</dbReference>
<dbReference type="Gramene" id="A08p12620.2_BraZ1">
    <property type="protein sequence ID" value="A08p12620.2_BraZ1.CDS"/>
    <property type="gene ID" value="A08g12620.2_BraZ1"/>
</dbReference>
<proteinExistence type="predicted"/>
<sequence>PQLLDGFCFDYNKSLNHTFLMGPIGIPSQPSSLTVNILTLFMTFVQVAQTKDSCTCKSFVLVFLELYNHIVSFSLLADEGT</sequence>